<dbReference type="STRING" id="1229726.GRFL_1805"/>
<dbReference type="PANTHER" id="PTHR45674:SF4">
    <property type="entry name" value="DNA LIGASE 1"/>
    <property type="match status" value="1"/>
</dbReference>
<proteinExistence type="inferred from homology"/>
<dbReference type="Proteomes" id="UP000186230">
    <property type="component" value="Chromosome"/>
</dbReference>
<organism evidence="4 5">
    <name type="scientific">Christiangramia flava JLT2011</name>
    <dbReference type="NCBI Taxonomy" id="1229726"/>
    <lineage>
        <taxon>Bacteria</taxon>
        <taxon>Pseudomonadati</taxon>
        <taxon>Bacteroidota</taxon>
        <taxon>Flavobacteriia</taxon>
        <taxon>Flavobacteriales</taxon>
        <taxon>Flavobacteriaceae</taxon>
        <taxon>Christiangramia</taxon>
    </lineage>
</organism>
<feature type="domain" description="ATP-dependent DNA ligase family profile" evidence="3">
    <location>
        <begin position="27"/>
        <end position="165"/>
    </location>
</feature>
<protein>
    <submittedName>
        <fullName evidence="4">ATP-dependent DNA ligase clustered with Ku protein, LigD</fullName>
        <ecNumber evidence="4">6.5.1.1</ecNumber>
    </submittedName>
</protein>
<dbReference type="GO" id="GO:0006310">
    <property type="term" value="P:DNA recombination"/>
    <property type="evidence" value="ECO:0007669"/>
    <property type="project" value="InterPro"/>
</dbReference>
<dbReference type="InterPro" id="IPR050191">
    <property type="entry name" value="ATP-dep_DNA_ligase"/>
</dbReference>
<evidence type="ECO:0000313" key="5">
    <source>
        <dbReference type="Proteomes" id="UP000186230"/>
    </source>
</evidence>
<reference evidence="4 5" key="1">
    <citation type="submission" date="2016-07" db="EMBL/GenBank/DDBJ databases">
        <title>Multi-omics approach to identify versatile polysaccharide utilization systems of a marine flavobacterium Gramella flava.</title>
        <authorList>
            <person name="Tang K."/>
        </authorList>
    </citation>
    <scope>NUCLEOTIDE SEQUENCE [LARGE SCALE GENOMIC DNA]</scope>
    <source>
        <strain evidence="4 5">JLT2011</strain>
    </source>
</reference>
<dbReference type="GO" id="GO:0003910">
    <property type="term" value="F:DNA ligase (ATP) activity"/>
    <property type="evidence" value="ECO:0007669"/>
    <property type="project" value="UniProtKB-EC"/>
</dbReference>
<dbReference type="KEGG" id="gfl:GRFL_1805"/>
<dbReference type="GO" id="GO:0005524">
    <property type="term" value="F:ATP binding"/>
    <property type="evidence" value="ECO:0007669"/>
    <property type="project" value="InterPro"/>
</dbReference>
<comment type="similarity">
    <text evidence="1">Belongs to the ATP-dependent DNA ligase family.</text>
</comment>
<dbReference type="InterPro" id="IPR016059">
    <property type="entry name" value="DNA_ligase_ATP-dep_CS"/>
</dbReference>
<dbReference type="PROSITE" id="PS00697">
    <property type="entry name" value="DNA_LIGASE_A1"/>
    <property type="match status" value="1"/>
</dbReference>
<dbReference type="AlphaFoldDB" id="A0A1L7I4I8"/>
<evidence type="ECO:0000313" key="4">
    <source>
        <dbReference type="EMBL" id="APU68529.1"/>
    </source>
</evidence>
<dbReference type="Pfam" id="PF01068">
    <property type="entry name" value="DNA_ligase_A_M"/>
    <property type="match status" value="1"/>
</dbReference>
<keyword evidence="5" id="KW-1185">Reference proteome</keyword>
<gene>
    <name evidence="4" type="ORF">GRFL_1805</name>
</gene>
<dbReference type="PANTHER" id="PTHR45674">
    <property type="entry name" value="DNA LIGASE 1/3 FAMILY MEMBER"/>
    <property type="match status" value="1"/>
</dbReference>
<sequence>MADLSAEISEEFRELLQKEAQPDWMEPMLAKLTHEVFSDEEWIYERKLDGERCLVFKKGKKVQLFSRNQQSENNTYPELVEALEKLKIDFIADGEIVAFKGKITSFAELQKRMHLKDKKEIASSKTAVFLYLFDVMHLDGFNLVGLPPLLERKKLLRKEFDFNDPIRFTPYRKKMAKNFIRKPATRNGKVSSPKSQIPPTRTAGLQTG</sequence>
<evidence type="ECO:0000256" key="2">
    <source>
        <dbReference type="ARBA" id="ARBA00022598"/>
    </source>
</evidence>
<dbReference type="InterPro" id="IPR012310">
    <property type="entry name" value="DNA_ligase_ATP-dep_cent"/>
</dbReference>
<evidence type="ECO:0000256" key="1">
    <source>
        <dbReference type="ARBA" id="ARBA00007572"/>
    </source>
</evidence>
<dbReference type="Gene3D" id="3.30.470.30">
    <property type="entry name" value="DNA ligase/mRNA capping enzyme"/>
    <property type="match status" value="1"/>
</dbReference>
<dbReference type="EC" id="6.5.1.1" evidence="4"/>
<name>A0A1L7I4I8_9FLAO</name>
<evidence type="ECO:0000259" key="3">
    <source>
        <dbReference type="Pfam" id="PF01068"/>
    </source>
</evidence>
<dbReference type="SUPFAM" id="SSF56091">
    <property type="entry name" value="DNA ligase/mRNA capping enzyme, catalytic domain"/>
    <property type="match status" value="1"/>
</dbReference>
<dbReference type="EMBL" id="CP016359">
    <property type="protein sequence ID" value="APU68529.1"/>
    <property type="molecule type" value="Genomic_DNA"/>
</dbReference>
<dbReference type="GO" id="GO:0006281">
    <property type="term" value="P:DNA repair"/>
    <property type="evidence" value="ECO:0007669"/>
    <property type="project" value="InterPro"/>
</dbReference>
<accession>A0A1L7I4I8</accession>
<dbReference type="RefSeq" id="WP_206601042.1">
    <property type="nucleotide sequence ID" value="NZ_AMRU01000001.1"/>
</dbReference>
<keyword evidence="2 4" id="KW-0436">Ligase</keyword>